<evidence type="ECO:0000259" key="8">
    <source>
        <dbReference type="Pfam" id="PF08392"/>
    </source>
</evidence>
<organism evidence="10 11">
    <name type="scientific">Rubroshorea leprosula</name>
    <dbReference type="NCBI Taxonomy" id="152421"/>
    <lineage>
        <taxon>Eukaryota</taxon>
        <taxon>Viridiplantae</taxon>
        <taxon>Streptophyta</taxon>
        <taxon>Embryophyta</taxon>
        <taxon>Tracheophyta</taxon>
        <taxon>Spermatophyta</taxon>
        <taxon>Magnoliopsida</taxon>
        <taxon>eudicotyledons</taxon>
        <taxon>Gunneridae</taxon>
        <taxon>Pentapetalae</taxon>
        <taxon>rosids</taxon>
        <taxon>malvids</taxon>
        <taxon>Malvales</taxon>
        <taxon>Dipterocarpaceae</taxon>
        <taxon>Rubroshorea</taxon>
    </lineage>
</organism>
<comment type="similarity">
    <text evidence="2 6">Belongs to the thiolase-like superfamily. Chalcone/stilbene synthases family.</text>
</comment>
<comment type="catalytic activity">
    <reaction evidence="5">
        <text>a very-long-chain acyl-CoA + malonyl-CoA + H(+) = a very-long-chain 3-oxoacyl-CoA + CO2 + CoA</text>
        <dbReference type="Rhea" id="RHEA:32727"/>
        <dbReference type="ChEBI" id="CHEBI:15378"/>
        <dbReference type="ChEBI" id="CHEBI:16526"/>
        <dbReference type="ChEBI" id="CHEBI:57287"/>
        <dbReference type="ChEBI" id="CHEBI:57384"/>
        <dbReference type="ChEBI" id="CHEBI:90725"/>
        <dbReference type="ChEBI" id="CHEBI:90736"/>
        <dbReference type="EC" id="2.3.1.199"/>
    </reaction>
</comment>
<dbReference type="AlphaFoldDB" id="A0AAV5HI95"/>
<keyword evidence="7" id="KW-0472">Membrane</keyword>
<feature type="domain" description="Beta-ketoacyl-[acyl-carrier-protein] synthase III C-terminal" evidence="9">
    <location>
        <begin position="396"/>
        <end position="476"/>
    </location>
</feature>
<reference evidence="10 11" key="1">
    <citation type="journal article" date="2021" name="Commun. Biol.">
        <title>The genome of Shorea leprosula (Dipterocarpaceae) highlights the ecological relevance of drought in aseasonal tropical rainforests.</title>
        <authorList>
            <person name="Ng K.K.S."/>
            <person name="Kobayashi M.J."/>
            <person name="Fawcett J.A."/>
            <person name="Hatakeyama M."/>
            <person name="Paape T."/>
            <person name="Ng C.H."/>
            <person name="Ang C.C."/>
            <person name="Tnah L.H."/>
            <person name="Lee C.T."/>
            <person name="Nishiyama T."/>
            <person name="Sese J."/>
            <person name="O'Brien M.J."/>
            <person name="Copetti D."/>
            <person name="Mohd Noor M.I."/>
            <person name="Ong R.C."/>
            <person name="Putra M."/>
            <person name="Sireger I.Z."/>
            <person name="Indrioko S."/>
            <person name="Kosugi Y."/>
            <person name="Izuno A."/>
            <person name="Isagi Y."/>
            <person name="Lee S.L."/>
            <person name="Shimizu K.K."/>
        </authorList>
    </citation>
    <scope>NUCLEOTIDE SEQUENCE [LARGE SCALE GENOMIC DNA]</scope>
    <source>
        <strain evidence="10">214</strain>
    </source>
</reference>
<dbReference type="SUPFAM" id="SSF53901">
    <property type="entry name" value="Thiolase-like"/>
    <property type="match status" value="2"/>
</dbReference>
<comment type="pathway">
    <text evidence="1 6">Lipid metabolism; fatty acid biosynthesis.</text>
</comment>
<evidence type="ECO:0000256" key="6">
    <source>
        <dbReference type="PIRNR" id="PIRNR036417"/>
    </source>
</evidence>
<dbReference type="InterPro" id="IPR016039">
    <property type="entry name" value="Thiolase-like"/>
</dbReference>
<keyword evidence="4 6" id="KW-0012">Acyltransferase</keyword>
<evidence type="ECO:0000256" key="4">
    <source>
        <dbReference type="ARBA" id="ARBA00023315"/>
    </source>
</evidence>
<dbReference type="Proteomes" id="UP001054252">
    <property type="component" value="Unassembled WGS sequence"/>
</dbReference>
<dbReference type="GO" id="GO:0016020">
    <property type="term" value="C:membrane"/>
    <property type="evidence" value="ECO:0007669"/>
    <property type="project" value="InterPro"/>
</dbReference>
<dbReference type="InterPro" id="IPR013747">
    <property type="entry name" value="ACP_syn_III_C"/>
</dbReference>
<feature type="transmembrane region" description="Helical" evidence="7">
    <location>
        <begin position="77"/>
        <end position="94"/>
    </location>
</feature>
<dbReference type="GO" id="GO:0006633">
    <property type="term" value="P:fatty acid biosynthetic process"/>
    <property type="evidence" value="ECO:0007669"/>
    <property type="project" value="InterPro"/>
</dbReference>
<feature type="transmembrane region" description="Helical" evidence="7">
    <location>
        <begin position="12"/>
        <end position="33"/>
    </location>
</feature>
<evidence type="ECO:0000256" key="2">
    <source>
        <dbReference type="ARBA" id="ARBA00005531"/>
    </source>
</evidence>
<sequence length="509" mass="56966">MRKRHKKDVQCPFCFSQGTILPFPCLSSISILINSLSWCLQLQPTMDKTTHHCLSCSSLDMILHHIHELSRVGFFTSHRLIAVIGVGLVLLFLVHRRRSAVYLLDFACYRAPDSYRAPLHSLVENCSYDFDSKSLAFTIKILGKSGIGPETYGAPCMAQVPIRRSIAFCMDEASEVIFSTVVKLLKKCNINPKSIDILITNCTIFCPIPSLSAMIVNKFRMRSNIKSFHLSGMGCSAGITSVGLAKDLLRVHRNCLALIVSTECLNVNWYSGKNTSMLLPNCLFRMGGAAVLLSSRDQDHSQAKYKLQHLVRTNRASDDQSYTCIFQDVDSENKDGVSISKNILHVAGDALKANLTSLGPMVLPLSEKFRYGFSIVCRQIVPKGTIHTPDFRKAFQHFCIHSGGKGIIQAVEKNLKLREEDVEASKMTLYRFGNTSSSSIWYELSYIEAKGRMKRGDKVWQLALGSGFKCNSAVWKCLHNIGLDSLNAWNDRIHLYPVEIPDNVEILQT</sequence>
<evidence type="ECO:0000259" key="9">
    <source>
        <dbReference type="Pfam" id="PF08541"/>
    </source>
</evidence>
<accession>A0AAV5HI95</accession>
<dbReference type="Pfam" id="PF08541">
    <property type="entry name" value="ACP_syn_III_C"/>
    <property type="match status" value="1"/>
</dbReference>
<dbReference type="InterPro" id="IPR013601">
    <property type="entry name" value="FAE1_typ3_polyketide_synth"/>
</dbReference>
<name>A0AAV5HI95_9ROSI</name>
<evidence type="ECO:0000313" key="11">
    <source>
        <dbReference type="Proteomes" id="UP001054252"/>
    </source>
</evidence>
<dbReference type="Pfam" id="PF08392">
    <property type="entry name" value="FAE1_CUT1_RppA"/>
    <property type="match status" value="1"/>
</dbReference>
<gene>
    <name evidence="10" type="ORF">SLEP1_g116</name>
</gene>
<dbReference type="CDD" id="cd00831">
    <property type="entry name" value="CHS_like"/>
    <property type="match status" value="1"/>
</dbReference>
<evidence type="ECO:0000256" key="7">
    <source>
        <dbReference type="SAM" id="Phobius"/>
    </source>
</evidence>
<dbReference type="Gene3D" id="3.40.47.10">
    <property type="match status" value="1"/>
</dbReference>
<evidence type="ECO:0000256" key="5">
    <source>
        <dbReference type="ARBA" id="ARBA00047375"/>
    </source>
</evidence>
<dbReference type="InterPro" id="IPR012392">
    <property type="entry name" value="3-ktacl-CoA_syn"/>
</dbReference>
<keyword evidence="7" id="KW-0812">Transmembrane</keyword>
<comment type="caution">
    <text evidence="10">The sequence shown here is derived from an EMBL/GenBank/DDBJ whole genome shotgun (WGS) entry which is preliminary data.</text>
</comment>
<keyword evidence="11" id="KW-1185">Reference proteome</keyword>
<proteinExistence type="inferred from homology"/>
<keyword evidence="3 6" id="KW-0808">Transferase</keyword>
<dbReference type="EC" id="2.3.1.-" evidence="6"/>
<evidence type="ECO:0000256" key="1">
    <source>
        <dbReference type="ARBA" id="ARBA00005194"/>
    </source>
</evidence>
<dbReference type="PIRSF" id="PIRSF036417">
    <property type="entry name" value="3-ktacl-CoA_syn"/>
    <property type="match status" value="1"/>
</dbReference>
<protein>
    <recommendedName>
        <fullName evidence="6">3-ketoacyl-CoA synthase</fullName>
        <ecNumber evidence="6">2.3.1.-</ecNumber>
    </recommendedName>
</protein>
<dbReference type="PANTHER" id="PTHR31561">
    <property type="entry name" value="3-KETOACYL-COA SYNTHASE"/>
    <property type="match status" value="1"/>
</dbReference>
<evidence type="ECO:0000313" key="10">
    <source>
        <dbReference type="EMBL" id="GKU85438.1"/>
    </source>
</evidence>
<keyword evidence="7" id="KW-1133">Transmembrane helix</keyword>
<dbReference type="GO" id="GO:0009922">
    <property type="term" value="F:fatty acid elongase activity"/>
    <property type="evidence" value="ECO:0007669"/>
    <property type="project" value="UniProtKB-EC"/>
</dbReference>
<evidence type="ECO:0000256" key="3">
    <source>
        <dbReference type="ARBA" id="ARBA00022679"/>
    </source>
</evidence>
<dbReference type="EMBL" id="BPVZ01000001">
    <property type="protein sequence ID" value="GKU85438.1"/>
    <property type="molecule type" value="Genomic_DNA"/>
</dbReference>
<feature type="domain" description="FAE" evidence="8">
    <location>
        <begin position="95"/>
        <end position="379"/>
    </location>
</feature>